<dbReference type="PROSITE" id="PS50106">
    <property type="entry name" value="PDZ"/>
    <property type="match status" value="1"/>
</dbReference>
<dbReference type="InterPro" id="IPR001940">
    <property type="entry name" value="Peptidase_S1C"/>
</dbReference>
<keyword evidence="2" id="KW-0645">Protease</keyword>
<evidence type="ECO:0000256" key="1">
    <source>
        <dbReference type="ARBA" id="ARBA00010541"/>
    </source>
</evidence>
<evidence type="ECO:0000256" key="2">
    <source>
        <dbReference type="ARBA" id="ARBA00022670"/>
    </source>
</evidence>
<proteinExistence type="inferred from homology"/>
<dbReference type="GO" id="GO:0006515">
    <property type="term" value="P:protein quality control for misfolded or incompletely synthesized proteins"/>
    <property type="evidence" value="ECO:0007669"/>
    <property type="project" value="TreeGrafter"/>
</dbReference>
<keyword evidence="3" id="KW-0378">Hydrolase</keyword>
<dbReference type="Pfam" id="PF17820">
    <property type="entry name" value="PDZ_6"/>
    <property type="match status" value="1"/>
</dbReference>
<reference evidence="6" key="1">
    <citation type="submission" date="2018-05" db="EMBL/GenBank/DDBJ databases">
        <authorList>
            <person name="Lanie J.A."/>
            <person name="Ng W.-L."/>
            <person name="Kazmierczak K.M."/>
            <person name="Andrzejewski T.M."/>
            <person name="Davidsen T.M."/>
            <person name="Wayne K.J."/>
            <person name="Tettelin H."/>
            <person name="Glass J.I."/>
            <person name="Rusch D."/>
            <person name="Podicherti R."/>
            <person name="Tsui H.-C.T."/>
            <person name="Winkler M.E."/>
        </authorList>
    </citation>
    <scope>NUCLEOTIDE SEQUENCE</scope>
</reference>
<evidence type="ECO:0000313" key="6">
    <source>
        <dbReference type="EMBL" id="SVA58490.1"/>
    </source>
</evidence>
<dbReference type="InterPro" id="IPR001478">
    <property type="entry name" value="PDZ"/>
</dbReference>
<sequence length="356" mass="37950">MKHTLLACILFVSGAVAGLVLTGQLQVTEESSARPAPEPEVVQSRTTAVPTVNLPDFSDVAAARVPSVINISSQTVERQSTSPFFNDPFFNYFFGNEPNLFGQQQRTSLGSGVIVSTDGYILTNNHVVGSADAEVTVTLPDNRELPATVVGVDQWTDIALLKIEADGLPVPPWGDSSTIRVAEWVLAIGNPFQLDQTVTLGIISAVRRANLGITTYEDFIQTDAAINEGNSGGALINGRGELIGINTAIFTQSGGDQGVGFAVPSNLARRVMDDLVTYGEVQRGSIGYIELAPLTNRQAEQFGMPNDRGALVSRMRRDTPAYDAGIRPGDVIVAFNDEPVDDASHLLRLLADAPIG</sequence>
<dbReference type="PANTHER" id="PTHR22939:SF129">
    <property type="entry name" value="SERINE PROTEASE HTRA2, MITOCHONDRIAL"/>
    <property type="match status" value="1"/>
</dbReference>
<feature type="domain" description="PDZ" evidence="5">
    <location>
        <begin position="288"/>
        <end position="345"/>
    </location>
</feature>
<feature type="non-terminal residue" evidence="6">
    <location>
        <position position="1"/>
    </location>
</feature>
<dbReference type="Gene3D" id="2.40.10.120">
    <property type="match status" value="1"/>
</dbReference>
<dbReference type="GO" id="GO:0004252">
    <property type="term" value="F:serine-type endopeptidase activity"/>
    <property type="evidence" value="ECO:0007669"/>
    <property type="project" value="InterPro"/>
</dbReference>
<dbReference type="Pfam" id="PF13365">
    <property type="entry name" value="Trypsin_2"/>
    <property type="match status" value="1"/>
</dbReference>
<dbReference type="InterPro" id="IPR041489">
    <property type="entry name" value="PDZ_6"/>
</dbReference>
<keyword evidence="4" id="KW-0720">Serine protease</keyword>
<dbReference type="InterPro" id="IPR036034">
    <property type="entry name" value="PDZ_sf"/>
</dbReference>
<dbReference type="SUPFAM" id="SSF50494">
    <property type="entry name" value="Trypsin-like serine proteases"/>
    <property type="match status" value="1"/>
</dbReference>
<protein>
    <recommendedName>
        <fullName evidence="5">PDZ domain-containing protein</fullName>
    </recommendedName>
</protein>
<dbReference type="EMBL" id="UINC01013556">
    <property type="protein sequence ID" value="SVA58490.1"/>
    <property type="molecule type" value="Genomic_DNA"/>
</dbReference>
<dbReference type="Gene3D" id="2.30.42.10">
    <property type="match status" value="1"/>
</dbReference>
<dbReference type="GO" id="GO:0042597">
    <property type="term" value="C:periplasmic space"/>
    <property type="evidence" value="ECO:0007669"/>
    <property type="project" value="TreeGrafter"/>
</dbReference>
<feature type="non-terminal residue" evidence="6">
    <location>
        <position position="356"/>
    </location>
</feature>
<gene>
    <name evidence="6" type="ORF">METZ01_LOCUS111344</name>
</gene>
<dbReference type="InterPro" id="IPR009003">
    <property type="entry name" value="Peptidase_S1_PA"/>
</dbReference>
<comment type="similarity">
    <text evidence="1">Belongs to the peptidase S1C family.</text>
</comment>
<dbReference type="AlphaFoldDB" id="A0A381X1B4"/>
<name>A0A381X1B4_9ZZZZ</name>
<evidence type="ECO:0000259" key="5">
    <source>
        <dbReference type="PROSITE" id="PS50106"/>
    </source>
</evidence>
<dbReference type="SUPFAM" id="SSF50156">
    <property type="entry name" value="PDZ domain-like"/>
    <property type="match status" value="1"/>
</dbReference>
<dbReference type="FunFam" id="2.40.10.10:FF:000001">
    <property type="entry name" value="Periplasmic serine protease DegS"/>
    <property type="match status" value="1"/>
</dbReference>
<organism evidence="6">
    <name type="scientific">marine metagenome</name>
    <dbReference type="NCBI Taxonomy" id="408172"/>
    <lineage>
        <taxon>unclassified sequences</taxon>
        <taxon>metagenomes</taxon>
        <taxon>ecological metagenomes</taxon>
    </lineage>
</organism>
<evidence type="ECO:0000256" key="3">
    <source>
        <dbReference type="ARBA" id="ARBA00022801"/>
    </source>
</evidence>
<evidence type="ECO:0000256" key="4">
    <source>
        <dbReference type="ARBA" id="ARBA00022825"/>
    </source>
</evidence>
<dbReference type="PANTHER" id="PTHR22939">
    <property type="entry name" value="SERINE PROTEASE FAMILY S1C HTRA-RELATED"/>
    <property type="match status" value="1"/>
</dbReference>
<dbReference type="PRINTS" id="PR00834">
    <property type="entry name" value="PROTEASES2C"/>
</dbReference>
<accession>A0A381X1B4</accession>